<evidence type="ECO:0000256" key="2">
    <source>
        <dbReference type="ARBA" id="ARBA00009347"/>
    </source>
</evidence>
<dbReference type="CDD" id="cd00567">
    <property type="entry name" value="ACAD"/>
    <property type="match status" value="1"/>
</dbReference>
<gene>
    <name evidence="10" type="ORF">CC117_20665</name>
</gene>
<dbReference type="PANTHER" id="PTHR43884">
    <property type="entry name" value="ACYL-COA DEHYDROGENASE"/>
    <property type="match status" value="1"/>
</dbReference>
<dbReference type="EMBL" id="MBLM01000125">
    <property type="protein sequence ID" value="OHV34930.1"/>
    <property type="molecule type" value="Genomic_DNA"/>
</dbReference>
<feature type="domain" description="Acyl-CoA oxidase/dehydrogenase middle" evidence="8">
    <location>
        <begin position="124"/>
        <end position="197"/>
    </location>
</feature>
<proteinExistence type="inferred from homology"/>
<keyword evidence="5 6" id="KW-0560">Oxidoreductase</keyword>
<evidence type="ECO:0000259" key="8">
    <source>
        <dbReference type="Pfam" id="PF02770"/>
    </source>
</evidence>
<dbReference type="Gene3D" id="2.40.110.10">
    <property type="entry name" value="Butyryl-CoA Dehydrogenase, subunit A, domain 2"/>
    <property type="match status" value="1"/>
</dbReference>
<accession>A0A1S1QLT4</accession>
<name>A0A1S1QLT4_9ACTN</name>
<evidence type="ECO:0000313" key="10">
    <source>
        <dbReference type="EMBL" id="OHV34930.1"/>
    </source>
</evidence>
<dbReference type="Proteomes" id="UP000179627">
    <property type="component" value="Unassembled WGS sequence"/>
</dbReference>
<keyword evidence="11" id="KW-1185">Reference proteome</keyword>
<dbReference type="SUPFAM" id="SSF56645">
    <property type="entry name" value="Acyl-CoA dehydrogenase NM domain-like"/>
    <property type="match status" value="1"/>
</dbReference>
<reference evidence="11" key="1">
    <citation type="submission" date="2016-07" db="EMBL/GenBank/DDBJ databases">
        <title>Sequence Frankia sp. strain CcI1.17.</title>
        <authorList>
            <person name="Ghodhbane-Gtari F."/>
            <person name="Swanson E."/>
            <person name="Gueddou A."/>
            <person name="Morris K."/>
            <person name="Hezbri K."/>
            <person name="Ktari A."/>
            <person name="Nouioui I."/>
            <person name="Abebe-Akele F."/>
            <person name="Simpson S."/>
            <person name="Thomas K."/>
            <person name="Gtari M."/>
            <person name="Tisa L.S."/>
            <person name="Hurst S."/>
        </authorList>
    </citation>
    <scope>NUCLEOTIDE SEQUENCE [LARGE SCALE GENOMIC DNA]</scope>
    <source>
        <strain evidence="11">Cc1.17</strain>
    </source>
</reference>
<dbReference type="GO" id="GO:0050660">
    <property type="term" value="F:flavin adenine dinucleotide binding"/>
    <property type="evidence" value="ECO:0007669"/>
    <property type="project" value="InterPro"/>
</dbReference>
<feature type="domain" description="Acyl-CoA dehydrogenase/oxidase C-terminal" evidence="7">
    <location>
        <begin position="228"/>
        <end position="374"/>
    </location>
</feature>
<evidence type="ECO:0000256" key="5">
    <source>
        <dbReference type="ARBA" id="ARBA00023002"/>
    </source>
</evidence>
<dbReference type="SUPFAM" id="SSF47203">
    <property type="entry name" value="Acyl-CoA dehydrogenase C-terminal domain-like"/>
    <property type="match status" value="1"/>
</dbReference>
<dbReference type="Gene3D" id="1.10.540.10">
    <property type="entry name" value="Acyl-CoA dehydrogenase/oxidase, N-terminal domain"/>
    <property type="match status" value="1"/>
</dbReference>
<evidence type="ECO:0000259" key="9">
    <source>
        <dbReference type="Pfam" id="PF02771"/>
    </source>
</evidence>
<dbReference type="InterPro" id="IPR036250">
    <property type="entry name" value="AcylCo_DH-like_C"/>
</dbReference>
<dbReference type="Gene3D" id="1.20.140.10">
    <property type="entry name" value="Butyryl-CoA Dehydrogenase, subunit A, domain 3"/>
    <property type="match status" value="1"/>
</dbReference>
<dbReference type="OrthoDB" id="8677713at2"/>
<dbReference type="InterPro" id="IPR037069">
    <property type="entry name" value="AcylCoA_DH/ox_N_sf"/>
</dbReference>
<evidence type="ECO:0000313" key="11">
    <source>
        <dbReference type="Proteomes" id="UP000179627"/>
    </source>
</evidence>
<organism evidence="10 11">
    <name type="scientific">Parafrankia colletiae</name>
    <dbReference type="NCBI Taxonomy" id="573497"/>
    <lineage>
        <taxon>Bacteria</taxon>
        <taxon>Bacillati</taxon>
        <taxon>Actinomycetota</taxon>
        <taxon>Actinomycetes</taxon>
        <taxon>Frankiales</taxon>
        <taxon>Frankiaceae</taxon>
        <taxon>Parafrankia</taxon>
    </lineage>
</organism>
<evidence type="ECO:0000256" key="4">
    <source>
        <dbReference type="ARBA" id="ARBA00022827"/>
    </source>
</evidence>
<evidence type="ECO:0000259" key="7">
    <source>
        <dbReference type="Pfam" id="PF00441"/>
    </source>
</evidence>
<dbReference type="InterPro" id="IPR009100">
    <property type="entry name" value="AcylCoA_DH/oxidase_NM_dom_sf"/>
</dbReference>
<keyword evidence="3 6" id="KW-0285">Flavoprotein</keyword>
<comment type="similarity">
    <text evidence="2 6">Belongs to the acyl-CoA dehydrogenase family.</text>
</comment>
<dbReference type="InterPro" id="IPR013786">
    <property type="entry name" value="AcylCoA_DH/ox_N"/>
</dbReference>
<dbReference type="Pfam" id="PF02770">
    <property type="entry name" value="Acyl-CoA_dh_M"/>
    <property type="match status" value="1"/>
</dbReference>
<feature type="domain" description="Acyl-CoA dehydrogenase/oxidase N-terminal" evidence="9">
    <location>
        <begin position="6"/>
        <end position="118"/>
    </location>
</feature>
<protein>
    <submittedName>
        <fullName evidence="10">Acyl-CoA dehydrogenase</fullName>
    </submittedName>
</protein>
<dbReference type="InterPro" id="IPR046373">
    <property type="entry name" value="Acyl-CoA_Oxase/DH_mid-dom_sf"/>
</dbReference>
<dbReference type="GO" id="GO:0003995">
    <property type="term" value="F:acyl-CoA dehydrogenase activity"/>
    <property type="evidence" value="ECO:0007669"/>
    <property type="project" value="TreeGrafter"/>
</dbReference>
<dbReference type="Pfam" id="PF02771">
    <property type="entry name" value="Acyl-CoA_dh_N"/>
    <property type="match status" value="1"/>
</dbReference>
<evidence type="ECO:0000256" key="1">
    <source>
        <dbReference type="ARBA" id="ARBA00001974"/>
    </source>
</evidence>
<dbReference type="PANTHER" id="PTHR43884:SF20">
    <property type="entry name" value="ACYL-COA DEHYDROGENASE FADE28"/>
    <property type="match status" value="1"/>
</dbReference>
<dbReference type="Pfam" id="PF00441">
    <property type="entry name" value="Acyl-CoA_dh_1"/>
    <property type="match status" value="1"/>
</dbReference>
<evidence type="ECO:0000256" key="6">
    <source>
        <dbReference type="RuleBase" id="RU362125"/>
    </source>
</evidence>
<dbReference type="InterPro" id="IPR006091">
    <property type="entry name" value="Acyl-CoA_Oxase/DH_mid-dom"/>
</dbReference>
<sequence>MNLAFTQEQTELRRTVRDFLDKTSPEAEVRRLMETADGYDPDVWRQLAGELGIAGLTLPEEYGGAGCGFVELGVVLEEAGRSLLCAPVLSTVVLAASTLLGLGDDAACHDYLPGIADGTTLATLALTEAAGRWDDADGITATAARDGQDQGRGWTVSGRKAFVLDGHTASLLLVVARTGAGLSVLAIDAGAPGVHRVPRATLDQTRRQADITFTAAPARLLGEEGAAWPVLERVLDLAAVAVAAEQVGGAARVLDMAVDYARTRVQFGRPIGSFQAVKHKLADLHLGVESARSAAYHGLWTAAGDLPDLPLAASLAKACCGDAYVTAATENIQVHGGIGVTWEHPAHLYLKRAHSSRQLFGHPAHHRQRLARYVLAEQAATASPA</sequence>
<comment type="cofactor">
    <cofactor evidence="1 6">
        <name>FAD</name>
        <dbReference type="ChEBI" id="CHEBI:57692"/>
    </cofactor>
</comment>
<dbReference type="RefSeq" id="WP_071085975.1">
    <property type="nucleotide sequence ID" value="NZ_MBLM01000125.1"/>
</dbReference>
<evidence type="ECO:0000256" key="3">
    <source>
        <dbReference type="ARBA" id="ARBA00022630"/>
    </source>
</evidence>
<dbReference type="AlphaFoldDB" id="A0A1S1QLT4"/>
<dbReference type="InterPro" id="IPR009075">
    <property type="entry name" value="AcylCo_DH/oxidase_C"/>
</dbReference>
<comment type="caution">
    <text evidence="10">The sequence shown here is derived from an EMBL/GenBank/DDBJ whole genome shotgun (WGS) entry which is preliminary data.</text>
</comment>
<keyword evidence="4 6" id="KW-0274">FAD</keyword>